<dbReference type="EMBL" id="MCFH01000077">
    <property type="protein sequence ID" value="ORX41856.1"/>
    <property type="molecule type" value="Genomic_DNA"/>
</dbReference>
<keyword evidence="1" id="KW-0378">Hydrolase</keyword>
<dbReference type="Pfam" id="PF04851">
    <property type="entry name" value="ResIII"/>
    <property type="match status" value="1"/>
</dbReference>
<keyword evidence="1" id="KW-0347">Helicase</keyword>
<evidence type="ECO:0000256" key="1">
    <source>
        <dbReference type="ARBA" id="ARBA00022806"/>
    </source>
</evidence>
<name>A0A1Y1UV27_9FUNG</name>
<organism evidence="4 5">
    <name type="scientific">Piromyces finnis</name>
    <dbReference type="NCBI Taxonomy" id="1754191"/>
    <lineage>
        <taxon>Eukaryota</taxon>
        <taxon>Fungi</taxon>
        <taxon>Fungi incertae sedis</taxon>
        <taxon>Chytridiomycota</taxon>
        <taxon>Chytridiomycota incertae sedis</taxon>
        <taxon>Neocallimastigomycetes</taxon>
        <taxon>Neocallimastigales</taxon>
        <taxon>Neocallimastigaceae</taxon>
        <taxon>Piromyces</taxon>
    </lineage>
</organism>
<feature type="domain" description="Helicase ATP-binding" evidence="3">
    <location>
        <begin position="43"/>
        <end position="210"/>
    </location>
</feature>
<protein>
    <recommendedName>
        <fullName evidence="3">Helicase ATP-binding domain-containing protein</fullName>
    </recommendedName>
</protein>
<dbReference type="PROSITE" id="PS51192">
    <property type="entry name" value="HELICASE_ATP_BIND_1"/>
    <property type="match status" value="1"/>
</dbReference>
<dbReference type="InterPro" id="IPR006935">
    <property type="entry name" value="Helicase/UvrB_N"/>
</dbReference>
<dbReference type="STRING" id="1754191.A0A1Y1UV27"/>
<dbReference type="GO" id="GO:0005524">
    <property type="term" value="F:ATP binding"/>
    <property type="evidence" value="ECO:0007669"/>
    <property type="project" value="InterPro"/>
</dbReference>
<accession>A0A1Y1UV27</accession>
<comment type="caution">
    <text evidence="4">The sequence shown here is derived from an EMBL/GenBank/DDBJ whole genome shotgun (WGS) entry which is preliminary data.</text>
</comment>
<dbReference type="SUPFAM" id="SSF52540">
    <property type="entry name" value="P-loop containing nucleoside triphosphate hydrolases"/>
    <property type="match status" value="1"/>
</dbReference>
<keyword evidence="5" id="KW-1185">Reference proteome</keyword>
<dbReference type="GO" id="GO:0016787">
    <property type="term" value="F:hydrolase activity"/>
    <property type="evidence" value="ECO:0007669"/>
    <property type="project" value="InterPro"/>
</dbReference>
<keyword evidence="1" id="KW-0067">ATP-binding</keyword>
<dbReference type="SMART" id="SM00487">
    <property type="entry name" value="DEXDc"/>
    <property type="match status" value="1"/>
</dbReference>
<dbReference type="GO" id="GO:0004386">
    <property type="term" value="F:helicase activity"/>
    <property type="evidence" value="ECO:0007669"/>
    <property type="project" value="UniProtKB-KW"/>
</dbReference>
<evidence type="ECO:0000313" key="4">
    <source>
        <dbReference type="EMBL" id="ORX41856.1"/>
    </source>
</evidence>
<evidence type="ECO:0000313" key="5">
    <source>
        <dbReference type="Proteomes" id="UP000193719"/>
    </source>
</evidence>
<proteinExistence type="predicted"/>
<keyword evidence="1" id="KW-0547">Nucleotide-binding</keyword>
<reference evidence="4 5" key="2">
    <citation type="submission" date="2016-08" db="EMBL/GenBank/DDBJ databases">
        <title>Pervasive Adenine N6-methylation of Active Genes in Fungi.</title>
        <authorList>
            <consortium name="DOE Joint Genome Institute"/>
            <person name="Mondo S.J."/>
            <person name="Dannebaum R.O."/>
            <person name="Kuo R.C."/>
            <person name="Labutti K."/>
            <person name="Haridas S."/>
            <person name="Kuo A."/>
            <person name="Salamov A."/>
            <person name="Ahrendt S.R."/>
            <person name="Lipzen A."/>
            <person name="Sullivan W."/>
            <person name="Andreopoulos W.B."/>
            <person name="Clum A."/>
            <person name="Lindquist E."/>
            <person name="Daum C."/>
            <person name="Ramamoorthy G.K."/>
            <person name="Gryganskyi A."/>
            <person name="Culley D."/>
            <person name="Magnuson J.K."/>
            <person name="James T.Y."/>
            <person name="O'Malley M.A."/>
            <person name="Stajich J.E."/>
            <person name="Spatafora J.W."/>
            <person name="Visel A."/>
            <person name="Grigoriev I.V."/>
        </authorList>
    </citation>
    <scope>NUCLEOTIDE SEQUENCE [LARGE SCALE GENOMIC DNA]</scope>
    <source>
        <strain evidence="5">finn</strain>
    </source>
</reference>
<evidence type="ECO:0000256" key="2">
    <source>
        <dbReference type="SAM" id="MobiDB-lite"/>
    </source>
</evidence>
<dbReference type="Gene3D" id="3.40.50.300">
    <property type="entry name" value="P-loop containing nucleotide triphosphate hydrolases"/>
    <property type="match status" value="1"/>
</dbReference>
<evidence type="ECO:0000259" key="3">
    <source>
        <dbReference type="PROSITE" id="PS51192"/>
    </source>
</evidence>
<sequence>MTYSDIQELCKYREFKEIYTEEKLIEENLHMKRYQILPVRYMTNENEIAKRFLIYHSPGTGKSFTALWILLNFIDIYKKPSIILVKSKEAIMEFKQRVALWYAYTYNYRQPPTGITNYHQFIKRYIEFHTYITFCKSVETIKDISLYENRLLIIDEIHHFRNTVGNKIIYNKLLKFLNNIKDSRVLFMSATPIFDNYNEITSLVKLIKPDFDFSIKITPKKLEEIMKGHVSYYGLNPPDTSVNFIGSHVPRIERFKIFKVSMKGLQLENYKTLASESKSICNIGISHVKATLGVIGFKEEDSHDNYDESSSNNISDNNNDENISISISNDDDNENFSDNMSDDENNDNDSDNILNDVNNDDSK</sequence>
<dbReference type="InterPro" id="IPR014001">
    <property type="entry name" value="Helicase_ATP-bd"/>
</dbReference>
<dbReference type="AlphaFoldDB" id="A0A1Y1UV27"/>
<feature type="region of interest" description="Disordered" evidence="2">
    <location>
        <begin position="302"/>
        <end position="363"/>
    </location>
</feature>
<feature type="compositionally biased region" description="Low complexity" evidence="2">
    <location>
        <begin position="308"/>
        <end position="328"/>
    </location>
</feature>
<dbReference type="Proteomes" id="UP000193719">
    <property type="component" value="Unassembled WGS sequence"/>
</dbReference>
<dbReference type="GO" id="GO:0003677">
    <property type="term" value="F:DNA binding"/>
    <property type="evidence" value="ECO:0007669"/>
    <property type="project" value="InterPro"/>
</dbReference>
<reference evidence="4 5" key="1">
    <citation type="submission" date="2016-08" db="EMBL/GenBank/DDBJ databases">
        <title>Genomes of anaerobic fungi encode conserved fungal cellulosomes for biomass hydrolysis.</title>
        <authorList>
            <consortium name="DOE Joint Genome Institute"/>
            <person name="Haitjema C.H."/>
            <person name="Gilmore S.P."/>
            <person name="Henske J.K."/>
            <person name="Solomon K.V."/>
            <person name="De Groot R."/>
            <person name="Kuo A."/>
            <person name="Mondo S.J."/>
            <person name="Salamov A.A."/>
            <person name="Labutti K."/>
            <person name="Zhao Z."/>
            <person name="Chiniquy J."/>
            <person name="Barry K."/>
            <person name="Brewer H.M."/>
            <person name="Purvine S.O."/>
            <person name="Wright A.T."/>
            <person name="Boxma B."/>
            <person name="Van Alen T."/>
            <person name="Hackstein J.H."/>
            <person name="Baker S.E."/>
            <person name="Grigoriev I.V."/>
            <person name="O'Malley M.A."/>
        </authorList>
    </citation>
    <scope>NUCLEOTIDE SEQUENCE [LARGE SCALE GENOMIC DNA]</scope>
    <source>
        <strain evidence="5">finn</strain>
    </source>
</reference>
<feature type="compositionally biased region" description="Acidic residues" evidence="2">
    <location>
        <begin position="329"/>
        <end position="350"/>
    </location>
</feature>
<dbReference type="InterPro" id="IPR027417">
    <property type="entry name" value="P-loop_NTPase"/>
</dbReference>
<gene>
    <name evidence="4" type="ORF">BCR36DRAFT_170795</name>
</gene>